<keyword evidence="1" id="KW-0472">Membrane</keyword>
<feature type="transmembrane region" description="Helical" evidence="1">
    <location>
        <begin position="62"/>
        <end position="88"/>
    </location>
</feature>
<evidence type="ECO:0000313" key="3">
    <source>
        <dbReference type="Proteomes" id="UP000182737"/>
    </source>
</evidence>
<dbReference type="EMBL" id="FORI01000001">
    <property type="protein sequence ID" value="SFI39023.1"/>
    <property type="molecule type" value="Genomic_DNA"/>
</dbReference>
<dbReference type="AlphaFoldDB" id="A0A1I3HTQ0"/>
<sequence length="175" mass="20692">MIKWVKELPDTPIDTNIYKPFIKGDWFRKHYMWFAYTLMFLLVIPVCCLTTPMNDIRFPIRIAMILPVFLIHELLHILVAFRIGNIYLTHSGLYFWLHSDAEMSKGRFWIFMTLPFLVLSGIPLITRFFYSGALSPYILYVAWINAVMASSDIINSILILFKPRNAIFYRGYYKC</sequence>
<feature type="transmembrane region" description="Helical" evidence="1">
    <location>
        <begin position="108"/>
        <end position="130"/>
    </location>
</feature>
<organism evidence="2 3">
    <name type="scientific">Treponema bryantii</name>
    <dbReference type="NCBI Taxonomy" id="163"/>
    <lineage>
        <taxon>Bacteria</taxon>
        <taxon>Pseudomonadati</taxon>
        <taxon>Spirochaetota</taxon>
        <taxon>Spirochaetia</taxon>
        <taxon>Spirochaetales</taxon>
        <taxon>Treponemataceae</taxon>
        <taxon>Treponema</taxon>
    </lineage>
</organism>
<accession>A0A1I3HTQ0</accession>
<keyword evidence="3" id="KW-1185">Reference proteome</keyword>
<proteinExistence type="predicted"/>
<feature type="transmembrane region" description="Helical" evidence="1">
    <location>
        <begin position="137"/>
        <end position="161"/>
    </location>
</feature>
<evidence type="ECO:0000256" key="1">
    <source>
        <dbReference type="SAM" id="Phobius"/>
    </source>
</evidence>
<dbReference type="Proteomes" id="UP000182737">
    <property type="component" value="Unassembled WGS sequence"/>
</dbReference>
<evidence type="ECO:0000313" key="2">
    <source>
        <dbReference type="EMBL" id="SFI39023.1"/>
    </source>
</evidence>
<dbReference type="OrthoDB" id="2864624at2"/>
<keyword evidence="1" id="KW-1133">Transmembrane helix</keyword>
<reference evidence="3" key="1">
    <citation type="submission" date="2016-10" db="EMBL/GenBank/DDBJ databases">
        <authorList>
            <person name="Varghese N."/>
            <person name="Submissions S."/>
        </authorList>
    </citation>
    <scope>NUCLEOTIDE SEQUENCE [LARGE SCALE GENOMIC DNA]</scope>
    <source>
        <strain evidence="3">XBD1002</strain>
    </source>
</reference>
<dbReference type="RefSeq" id="WP_074929632.1">
    <property type="nucleotide sequence ID" value="NZ_FORI01000001.1"/>
</dbReference>
<gene>
    <name evidence="2" type="ORF">SAMN04487775_10167</name>
</gene>
<protein>
    <submittedName>
        <fullName evidence="2">Putative zincin peptidase</fullName>
    </submittedName>
</protein>
<feature type="transmembrane region" description="Helical" evidence="1">
    <location>
        <begin position="31"/>
        <end position="50"/>
    </location>
</feature>
<name>A0A1I3HTQ0_9SPIR</name>
<dbReference type="InterPro" id="IPR021683">
    <property type="entry name" value="DUF3267"/>
</dbReference>
<dbReference type="Pfam" id="PF11667">
    <property type="entry name" value="DUF3267"/>
    <property type="match status" value="1"/>
</dbReference>
<keyword evidence="1" id="KW-0812">Transmembrane</keyword>